<reference evidence="2" key="1">
    <citation type="submission" date="2019-01" db="EMBL/GenBank/DDBJ databases">
        <title>Genomic analysis of Salicibibacter sp. NKC3-5.</title>
        <authorList>
            <person name="Oh Y.J."/>
        </authorList>
    </citation>
    <scope>NUCLEOTIDE SEQUENCE [LARGE SCALE GENOMIC DNA]</scope>
    <source>
        <strain evidence="2">NKC3-5</strain>
    </source>
</reference>
<gene>
    <name evidence="1" type="ORF">EPH95_01680</name>
</gene>
<proteinExistence type="predicted"/>
<dbReference type="KEGG" id="sale:EPH95_01680"/>
<evidence type="ECO:0000313" key="2">
    <source>
        <dbReference type="Proteomes" id="UP000319756"/>
    </source>
</evidence>
<accession>A0A514LDW6</accession>
<keyword evidence="2" id="KW-1185">Reference proteome</keyword>
<dbReference type="Proteomes" id="UP000319756">
    <property type="component" value="Chromosome"/>
</dbReference>
<dbReference type="SUPFAM" id="SSF56322">
    <property type="entry name" value="ADC synthase"/>
    <property type="match status" value="1"/>
</dbReference>
<dbReference type="EMBL" id="CP035485">
    <property type="protein sequence ID" value="QDI90042.1"/>
    <property type="molecule type" value="Genomic_DNA"/>
</dbReference>
<evidence type="ECO:0000313" key="1">
    <source>
        <dbReference type="EMBL" id="QDI90042.1"/>
    </source>
</evidence>
<protein>
    <submittedName>
        <fullName evidence="1">Uncharacterized protein</fullName>
    </submittedName>
</protein>
<dbReference type="Gene3D" id="3.60.120.10">
    <property type="entry name" value="Anthranilate synthase"/>
    <property type="match status" value="1"/>
</dbReference>
<name>A0A514LDW6_9BACI</name>
<organism evidence="1 2">
    <name type="scientific">Salicibibacter halophilus</name>
    <dbReference type="NCBI Taxonomy" id="2502791"/>
    <lineage>
        <taxon>Bacteria</taxon>
        <taxon>Bacillati</taxon>
        <taxon>Bacillota</taxon>
        <taxon>Bacilli</taxon>
        <taxon>Bacillales</taxon>
        <taxon>Bacillaceae</taxon>
        <taxon>Salicibibacter</taxon>
    </lineage>
</organism>
<dbReference type="AlphaFoldDB" id="A0A514LDW6"/>
<dbReference type="InterPro" id="IPR005801">
    <property type="entry name" value="ADC_synthase"/>
</dbReference>
<sequence>MTRMNTLRNVAIQIDFADSAPLYFQDPVTIIETDNPEEVDTCMRKIQSAVDNGFYAAGYVAYEAAEGLRPEYPVAPGVETPLIWFGIFKSPAAPPEEQGKCPFHLSNWKLSTTERDYEKNIERIRRAISRGETYQVNYTARLNAQFLGYARSLYEQLKASQKGGTVRICIRDGTRFFLSPRNFFFSGRETVCL</sequence>